<dbReference type="Pfam" id="PF02146">
    <property type="entry name" value="SIR2"/>
    <property type="match status" value="1"/>
</dbReference>
<evidence type="ECO:0000256" key="3">
    <source>
        <dbReference type="ARBA" id="ARBA00023027"/>
    </source>
</evidence>
<dbReference type="EMBL" id="JAGTJJ010000004">
    <property type="protein sequence ID" value="MDC3981408.1"/>
    <property type="molecule type" value="Genomic_DNA"/>
</dbReference>
<feature type="binding site" evidence="4">
    <location>
        <position position="139"/>
    </location>
    <ligand>
        <name>Zn(2+)</name>
        <dbReference type="ChEBI" id="CHEBI:29105"/>
    </ligand>
</feature>
<reference evidence="6 7" key="1">
    <citation type="submission" date="2021-04" db="EMBL/GenBank/DDBJ databases">
        <title>Genome analysis of Polyangium sp.</title>
        <authorList>
            <person name="Li Y."/>
            <person name="Wang J."/>
        </authorList>
    </citation>
    <scope>NUCLEOTIDE SEQUENCE [LARGE SCALE GENOMIC DNA]</scope>
    <source>
        <strain evidence="6 7">SDU14</strain>
    </source>
</reference>
<keyword evidence="3" id="KW-0520">NAD</keyword>
<dbReference type="EC" id="2.3.1.286" evidence="1"/>
<dbReference type="InterPro" id="IPR026590">
    <property type="entry name" value="Ssirtuin_cat_dom"/>
</dbReference>
<accession>A0A9X3X3A0</accession>
<dbReference type="PANTHER" id="PTHR11085:SF10">
    <property type="entry name" value="NAD-DEPENDENT PROTEIN DEACYLASE SIRTUIN-5, MITOCHONDRIAL-RELATED"/>
    <property type="match status" value="1"/>
</dbReference>
<feature type="binding site" evidence="4">
    <location>
        <position position="173"/>
    </location>
    <ligand>
        <name>Zn(2+)</name>
        <dbReference type="ChEBI" id="CHEBI:29105"/>
    </ligand>
</feature>
<dbReference type="InterPro" id="IPR026591">
    <property type="entry name" value="Sirtuin_cat_small_dom_sf"/>
</dbReference>
<dbReference type="InterPro" id="IPR003000">
    <property type="entry name" value="Sirtuin"/>
</dbReference>
<keyword evidence="7" id="KW-1185">Reference proteome</keyword>
<feature type="binding site" evidence="4">
    <location>
        <position position="170"/>
    </location>
    <ligand>
        <name>Zn(2+)</name>
        <dbReference type="ChEBI" id="CHEBI:29105"/>
    </ligand>
</feature>
<evidence type="ECO:0000313" key="7">
    <source>
        <dbReference type="Proteomes" id="UP001151081"/>
    </source>
</evidence>
<evidence type="ECO:0000313" key="6">
    <source>
        <dbReference type="EMBL" id="MDC3981408.1"/>
    </source>
</evidence>
<keyword evidence="2" id="KW-0808">Transferase</keyword>
<protein>
    <recommendedName>
        <fullName evidence="1">protein acetyllysine N-acetyltransferase</fullName>
        <ecNumber evidence="1">2.3.1.286</ecNumber>
    </recommendedName>
</protein>
<keyword evidence="4" id="KW-0479">Metal-binding</keyword>
<dbReference type="Gene3D" id="3.30.1600.10">
    <property type="entry name" value="SIR2/SIRT2 'Small Domain"/>
    <property type="match status" value="1"/>
</dbReference>
<evidence type="ECO:0000259" key="5">
    <source>
        <dbReference type="PROSITE" id="PS50305"/>
    </source>
</evidence>
<dbReference type="InterPro" id="IPR029035">
    <property type="entry name" value="DHS-like_NAD/FAD-binding_dom"/>
</dbReference>
<organism evidence="6 7">
    <name type="scientific">Polyangium jinanense</name>
    <dbReference type="NCBI Taxonomy" id="2829994"/>
    <lineage>
        <taxon>Bacteria</taxon>
        <taxon>Pseudomonadati</taxon>
        <taxon>Myxococcota</taxon>
        <taxon>Polyangia</taxon>
        <taxon>Polyangiales</taxon>
        <taxon>Polyangiaceae</taxon>
        <taxon>Polyangium</taxon>
    </lineage>
</organism>
<sequence>MQDALAALTDAVRSTQADQILIVTGAGVSHASGIPTFRGSDPDAIWKRDVTELGTHAFFCEDPAGSWQWYLSRFENLEGKKPNPGHHAIAALERFQIERGGEFLLITQNIDTLHEQAGSQRMIKVHGTSDRYRCSRVDCELGAPAGSIAASEVDLAAFRANPVEANVPRCPSCGSFLRMHVLWFDETYAGHHDYHWRRVGFAAQVQAQLVIFAGTSFSVGVTDLVTKLALRRRVPVFNIDPTPRVHERGIMSIAAGAEVALVEVCKRLGVADAAGWA</sequence>
<keyword evidence="4" id="KW-0862">Zinc</keyword>
<dbReference type="Gene3D" id="3.40.50.1220">
    <property type="entry name" value="TPP-binding domain"/>
    <property type="match status" value="1"/>
</dbReference>
<name>A0A9X3X3A0_9BACT</name>
<dbReference type="AlphaFoldDB" id="A0A9X3X3A0"/>
<dbReference type="Proteomes" id="UP001151081">
    <property type="component" value="Unassembled WGS sequence"/>
</dbReference>
<dbReference type="GO" id="GO:0046872">
    <property type="term" value="F:metal ion binding"/>
    <property type="evidence" value="ECO:0007669"/>
    <property type="project" value="UniProtKB-KW"/>
</dbReference>
<dbReference type="PANTHER" id="PTHR11085">
    <property type="entry name" value="NAD-DEPENDENT PROTEIN DEACYLASE SIRTUIN-5, MITOCHONDRIAL-RELATED"/>
    <property type="match status" value="1"/>
</dbReference>
<feature type="active site" description="Proton acceptor" evidence="4">
    <location>
        <position position="126"/>
    </location>
</feature>
<evidence type="ECO:0000256" key="2">
    <source>
        <dbReference type="ARBA" id="ARBA00022679"/>
    </source>
</evidence>
<evidence type="ECO:0000256" key="1">
    <source>
        <dbReference type="ARBA" id="ARBA00012928"/>
    </source>
</evidence>
<gene>
    <name evidence="6" type="ORF">KEG57_12925</name>
</gene>
<dbReference type="RefSeq" id="WP_272419790.1">
    <property type="nucleotide sequence ID" value="NZ_JAGTJJ010000004.1"/>
</dbReference>
<comment type="caution">
    <text evidence="6">The sequence shown here is derived from an EMBL/GenBank/DDBJ whole genome shotgun (WGS) entry which is preliminary data.</text>
</comment>
<dbReference type="GO" id="GO:0070403">
    <property type="term" value="F:NAD+ binding"/>
    <property type="evidence" value="ECO:0007669"/>
    <property type="project" value="InterPro"/>
</dbReference>
<dbReference type="InterPro" id="IPR050134">
    <property type="entry name" value="NAD-dep_sirtuin_deacylases"/>
</dbReference>
<dbReference type="PROSITE" id="PS50305">
    <property type="entry name" value="SIRTUIN"/>
    <property type="match status" value="1"/>
</dbReference>
<evidence type="ECO:0000256" key="4">
    <source>
        <dbReference type="PROSITE-ProRule" id="PRU00236"/>
    </source>
</evidence>
<feature type="binding site" evidence="4">
    <location>
        <position position="134"/>
    </location>
    <ligand>
        <name>Zn(2+)</name>
        <dbReference type="ChEBI" id="CHEBI:29105"/>
    </ligand>
</feature>
<feature type="domain" description="Deacetylase sirtuin-type" evidence="5">
    <location>
        <begin position="1"/>
        <end position="277"/>
    </location>
</feature>
<dbReference type="GO" id="GO:0017136">
    <property type="term" value="F:histone deacetylase activity, NAD-dependent"/>
    <property type="evidence" value="ECO:0007669"/>
    <property type="project" value="TreeGrafter"/>
</dbReference>
<dbReference type="SUPFAM" id="SSF52467">
    <property type="entry name" value="DHS-like NAD/FAD-binding domain"/>
    <property type="match status" value="1"/>
</dbReference>
<proteinExistence type="predicted"/>